<organism evidence="3 4">
    <name type="scientific">Streptantibioticus rubrisoli</name>
    <dbReference type="NCBI Taxonomy" id="1387313"/>
    <lineage>
        <taxon>Bacteria</taxon>
        <taxon>Bacillati</taxon>
        <taxon>Actinomycetota</taxon>
        <taxon>Actinomycetes</taxon>
        <taxon>Kitasatosporales</taxon>
        <taxon>Streptomycetaceae</taxon>
        <taxon>Streptantibioticus</taxon>
    </lineage>
</organism>
<protein>
    <submittedName>
        <fullName evidence="3">Universal stress protein</fullName>
    </submittedName>
</protein>
<dbReference type="EMBL" id="JANFNH010000006">
    <property type="protein sequence ID" value="MCQ4042306.1"/>
    <property type="molecule type" value="Genomic_DNA"/>
</dbReference>
<dbReference type="InterPro" id="IPR006016">
    <property type="entry name" value="UspA"/>
</dbReference>
<feature type="domain" description="UspA" evidence="2">
    <location>
        <begin position="10"/>
        <end position="144"/>
    </location>
</feature>
<name>A0ABT1PAC7_9ACTN</name>
<accession>A0ABT1PAC7</accession>
<keyword evidence="4" id="KW-1185">Reference proteome</keyword>
<dbReference type="InterPro" id="IPR014729">
    <property type="entry name" value="Rossmann-like_a/b/a_fold"/>
</dbReference>
<comment type="caution">
    <text evidence="3">The sequence shown here is derived from an EMBL/GenBank/DDBJ whole genome shotgun (WGS) entry which is preliminary data.</text>
</comment>
<comment type="similarity">
    <text evidence="1">Belongs to the universal stress protein A family.</text>
</comment>
<dbReference type="InterPro" id="IPR006015">
    <property type="entry name" value="Universal_stress_UspA"/>
</dbReference>
<dbReference type="Proteomes" id="UP001206206">
    <property type="component" value="Unassembled WGS sequence"/>
</dbReference>
<evidence type="ECO:0000313" key="4">
    <source>
        <dbReference type="Proteomes" id="UP001206206"/>
    </source>
</evidence>
<sequence>MTTSTWAGDVVVGVDGSDDSDRAVDWAAAEADHRGSALHIVHGVGTAPDPDKETGPLNGDLLTVQAARSMLDEAGERARREHPGLKVTATLAYEEGPQAVLAAAAGAALTVLGTRGRGGFAALLLGSVALRVAAHTTCPLVVVRGERTRPPIGTVVVGVQDEKDAQTVRFAVTTAARWHASVRAVHAWEPLGEVGLMATQVDTVRELRAAHTALLSRTVEAAHLTDPQAQLSQEVVVSRAATALVEASAEADLLVVAAHRPHGPLGLRLGPVVHAVLHHSHCPVAVVPDR</sequence>
<evidence type="ECO:0000259" key="2">
    <source>
        <dbReference type="Pfam" id="PF00582"/>
    </source>
</evidence>
<dbReference type="SUPFAM" id="SSF52402">
    <property type="entry name" value="Adenine nucleotide alpha hydrolases-like"/>
    <property type="match status" value="2"/>
</dbReference>
<proteinExistence type="inferred from homology"/>
<gene>
    <name evidence="3" type="ORF">NON19_09720</name>
</gene>
<dbReference type="CDD" id="cd00293">
    <property type="entry name" value="USP-like"/>
    <property type="match status" value="1"/>
</dbReference>
<evidence type="ECO:0000313" key="3">
    <source>
        <dbReference type="EMBL" id="MCQ4042306.1"/>
    </source>
</evidence>
<dbReference type="PANTHER" id="PTHR46268">
    <property type="entry name" value="STRESS RESPONSE PROTEIN NHAX"/>
    <property type="match status" value="1"/>
</dbReference>
<dbReference type="RefSeq" id="WP_255926346.1">
    <property type="nucleotide sequence ID" value="NZ_JANFNH010000006.1"/>
</dbReference>
<dbReference type="Gene3D" id="3.40.50.620">
    <property type="entry name" value="HUPs"/>
    <property type="match status" value="2"/>
</dbReference>
<feature type="domain" description="UspA" evidence="2">
    <location>
        <begin position="154"/>
        <end position="288"/>
    </location>
</feature>
<evidence type="ECO:0000256" key="1">
    <source>
        <dbReference type="ARBA" id="ARBA00008791"/>
    </source>
</evidence>
<dbReference type="PRINTS" id="PR01438">
    <property type="entry name" value="UNVRSLSTRESS"/>
</dbReference>
<reference evidence="3 4" key="1">
    <citation type="submission" date="2022-06" db="EMBL/GenBank/DDBJ databases">
        <title>Draft genome sequence of type strain Streptomyces rubrisoli DSM 42083.</title>
        <authorList>
            <person name="Duangmal K."/>
            <person name="Klaysubun C."/>
        </authorList>
    </citation>
    <scope>NUCLEOTIDE SEQUENCE [LARGE SCALE GENOMIC DNA]</scope>
    <source>
        <strain evidence="3 4">DSM 42083</strain>
    </source>
</reference>
<dbReference type="PANTHER" id="PTHR46268:SF6">
    <property type="entry name" value="UNIVERSAL STRESS PROTEIN UP12"/>
    <property type="match status" value="1"/>
</dbReference>
<dbReference type="Pfam" id="PF00582">
    <property type="entry name" value="Usp"/>
    <property type="match status" value="2"/>
</dbReference>